<evidence type="ECO:0000259" key="1">
    <source>
        <dbReference type="PROSITE" id="PS50181"/>
    </source>
</evidence>
<dbReference type="InterPro" id="IPR036047">
    <property type="entry name" value="F-box-like_dom_sf"/>
</dbReference>
<dbReference type="AlphaFoldDB" id="A0ABD3SCF3"/>
<reference evidence="2 3" key="1">
    <citation type="submission" date="2024-10" db="EMBL/GenBank/DDBJ databases">
        <title>Updated reference genomes for cyclostephanoid diatoms.</title>
        <authorList>
            <person name="Roberts W.R."/>
            <person name="Alverson A.J."/>
        </authorList>
    </citation>
    <scope>NUCLEOTIDE SEQUENCE [LARGE SCALE GENOMIC DNA]</scope>
    <source>
        <strain evidence="2 3">AJA228-03</strain>
    </source>
</reference>
<evidence type="ECO:0000313" key="3">
    <source>
        <dbReference type="Proteomes" id="UP001530377"/>
    </source>
</evidence>
<proteinExistence type="predicted"/>
<dbReference type="SUPFAM" id="SSF81383">
    <property type="entry name" value="F-box domain"/>
    <property type="match status" value="1"/>
</dbReference>
<dbReference type="PROSITE" id="PS50181">
    <property type="entry name" value="FBOX"/>
    <property type="match status" value="1"/>
</dbReference>
<dbReference type="InterPro" id="IPR032698">
    <property type="entry name" value="SirB1_N"/>
</dbReference>
<protein>
    <recommendedName>
        <fullName evidence="1">F-box domain-containing protein</fullName>
    </recommendedName>
</protein>
<gene>
    <name evidence="2" type="ORF">ACHAXA_011910</name>
</gene>
<feature type="domain" description="F-box" evidence="1">
    <location>
        <begin position="22"/>
        <end position="63"/>
    </location>
</feature>
<dbReference type="Pfam" id="PF00646">
    <property type="entry name" value="F-box"/>
    <property type="match status" value="1"/>
</dbReference>
<dbReference type="Pfam" id="PF13369">
    <property type="entry name" value="Transglut_core2"/>
    <property type="match status" value="1"/>
</dbReference>
<dbReference type="EMBL" id="JALLPB020000074">
    <property type="protein sequence ID" value="KAL3822132.1"/>
    <property type="molecule type" value="Genomic_DNA"/>
</dbReference>
<keyword evidence="3" id="KW-1185">Reference proteome</keyword>
<accession>A0ABD3SCF3</accession>
<dbReference type="InterPro" id="IPR001810">
    <property type="entry name" value="F-box_dom"/>
</dbReference>
<evidence type="ECO:0000313" key="2">
    <source>
        <dbReference type="EMBL" id="KAL3822132.1"/>
    </source>
</evidence>
<dbReference type="SMART" id="SM00256">
    <property type="entry name" value="FBOX"/>
    <property type="match status" value="1"/>
</dbReference>
<dbReference type="PANTHER" id="PTHR31350">
    <property type="entry name" value="SI:DKEY-261L7.2"/>
    <property type="match status" value="1"/>
</dbReference>
<dbReference type="Proteomes" id="UP001530377">
    <property type="component" value="Unassembled WGS sequence"/>
</dbReference>
<name>A0ABD3SCF3_9STRA</name>
<sequence>MAQAHTSSSVDSSSTQSIGAIFPSEIQNQILRHLDRKSLINLRGTNRTYRDTVDGCQCIWKIHHDERWSNGKCRNTWLATKGLTHWSSTNNWTLHAKKFEDEDWFGEFLRRSRLDQSVHSKLMNLTMEYSQTLWYDLMVEGKDIVDCLKSIIAKEKESLSWSLHERTPLQVTAEKALLGISRCIALQEWKFLHDPTVKQFKLVERLQLEDGAMTIAKFCEPVKDIITHDKIHQFEEYTVQELDSLAEIVKNRLNSRFYASIEEKHSIMTVVEEMKFLFDSSGEFDDVFKGNVDDYYDAKNSLISQCLRRRTGIPIMLAVIYTSIVWRVCGVQMDIIGLPGHVVLGVPFDGIPDSARVFVDPFNGGRILSYADCAEIVTGYNIAFHPRMVTPLSNEKVWERTVANLIQSHSMRTSELDNDDGLPFYYVLRFLLSDNVFLVKNFTELVKASQWYYSSDR</sequence>
<organism evidence="2 3">
    <name type="scientific">Cyclostephanos tholiformis</name>
    <dbReference type="NCBI Taxonomy" id="382380"/>
    <lineage>
        <taxon>Eukaryota</taxon>
        <taxon>Sar</taxon>
        <taxon>Stramenopiles</taxon>
        <taxon>Ochrophyta</taxon>
        <taxon>Bacillariophyta</taxon>
        <taxon>Coscinodiscophyceae</taxon>
        <taxon>Thalassiosirophycidae</taxon>
        <taxon>Stephanodiscales</taxon>
        <taxon>Stephanodiscaceae</taxon>
        <taxon>Cyclostephanos</taxon>
    </lineage>
</organism>
<comment type="caution">
    <text evidence="2">The sequence shown here is derived from an EMBL/GenBank/DDBJ whole genome shotgun (WGS) entry which is preliminary data.</text>
</comment>
<dbReference type="PANTHER" id="PTHR31350:SF21">
    <property type="entry name" value="F-BOX ONLY PROTEIN 21"/>
    <property type="match status" value="1"/>
</dbReference>